<keyword evidence="2" id="KW-0472">Membrane</keyword>
<proteinExistence type="predicted"/>
<dbReference type="RefSeq" id="WP_330196924.1">
    <property type="nucleotide sequence ID" value="NZ_JAZDRO010000005.1"/>
</dbReference>
<feature type="transmembrane region" description="Helical" evidence="2">
    <location>
        <begin position="9"/>
        <end position="36"/>
    </location>
</feature>
<keyword evidence="2" id="KW-0812">Transmembrane</keyword>
<dbReference type="InterPro" id="IPR005133">
    <property type="entry name" value="PhaG_MnhG_YufB"/>
</dbReference>
<sequence length="122" mass="12928">MTGMEILRLVLDAASIGMMATGMVFVLAGALGVLRLPDFFTRMHAAGVTDTLGAELIIFGLILQSGFTLLSAKLLLVGFILFLTSPTATHAVANAAHRAGQKPLLSRHHPAHPRDRVEQGGE</sequence>
<name>A0ABU7M0L8_9PROT</name>
<dbReference type="EMBL" id="JAZDRO010000005">
    <property type="protein sequence ID" value="MEE2567363.1"/>
    <property type="molecule type" value="Genomic_DNA"/>
</dbReference>
<organism evidence="3 4">
    <name type="scientific">Hyphobacterium marinum</name>
    <dbReference type="NCBI Taxonomy" id="3116574"/>
    <lineage>
        <taxon>Bacteria</taxon>
        <taxon>Pseudomonadati</taxon>
        <taxon>Pseudomonadota</taxon>
        <taxon>Alphaproteobacteria</taxon>
        <taxon>Maricaulales</taxon>
        <taxon>Maricaulaceae</taxon>
        <taxon>Hyphobacterium</taxon>
    </lineage>
</organism>
<feature type="region of interest" description="Disordered" evidence="1">
    <location>
        <begin position="99"/>
        <end position="122"/>
    </location>
</feature>
<reference evidence="3 4" key="1">
    <citation type="submission" date="2024-01" db="EMBL/GenBank/DDBJ databases">
        <title>Hyphobacterium bacterium isolated from marine sediment.</title>
        <authorList>
            <person name="Zhao S."/>
        </authorList>
    </citation>
    <scope>NUCLEOTIDE SEQUENCE [LARGE SCALE GENOMIC DNA]</scope>
    <source>
        <strain evidence="3 4">Y60-23</strain>
    </source>
</reference>
<evidence type="ECO:0000256" key="1">
    <source>
        <dbReference type="SAM" id="MobiDB-lite"/>
    </source>
</evidence>
<dbReference type="PANTHER" id="PTHR34703">
    <property type="entry name" value="ANTIPORTER SUBUNIT MNHG2-RELATED"/>
    <property type="match status" value="1"/>
</dbReference>
<keyword evidence="2" id="KW-1133">Transmembrane helix</keyword>
<keyword evidence="4" id="KW-1185">Reference proteome</keyword>
<dbReference type="Proteomes" id="UP001310692">
    <property type="component" value="Unassembled WGS sequence"/>
</dbReference>
<comment type="caution">
    <text evidence="3">The sequence shown here is derived from an EMBL/GenBank/DDBJ whole genome shotgun (WGS) entry which is preliminary data.</text>
</comment>
<evidence type="ECO:0000313" key="4">
    <source>
        <dbReference type="Proteomes" id="UP001310692"/>
    </source>
</evidence>
<evidence type="ECO:0000313" key="3">
    <source>
        <dbReference type="EMBL" id="MEE2567363.1"/>
    </source>
</evidence>
<dbReference type="PANTHER" id="PTHR34703:SF1">
    <property type="entry name" value="ANTIPORTER SUBUNIT MNHG2-RELATED"/>
    <property type="match status" value="1"/>
</dbReference>
<dbReference type="NCBIfam" id="TIGR01300">
    <property type="entry name" value="CPA3_mnhG_phaG"/>
    <property type="match status" value="1"/>
</dbReference>
<protein>
    <submittedName>
        <fullName evidence="3">Monovalent cation/H(+) antiporter subunit G</fullName>
    </submittedName>
</protein>
<accession>A0ABU7M0L8</accession>
<dbReference type="Pfam" id="PF03334">
    <property type="entry name" value="PhaG_MnhG_YufB"/>
    <property type="match status" value="1"/>
</dbReference>
<feature type="transmembrane region" description="Helical" evidence="2">
    <location>
        <begin position="56"/>
        <end position="83"/>
    </location>
</feature>
<feature type="compositionally biased region" description="Basic and acidic residues" evidence="1">
    <location>
        <begin position="112"/>
        <end position="122"/>
    </location>
</feature>
<evidence type="ECO:0000256" key="2">
    <source>
        <dbReference type="SAM" id="Phobius"/>
    </source>
</evidence>
<gene>
    <name evidence="3" type="primary">mnhG</name>
    <name evidence="3" type="ORF">V0U35_11805</name>
</gene>